<dbReference type="Proteomes" id="UP000273898">
    <property type="component" value="Unassembled WGS sequence"/>
</dbReference>
<reference evidence="1 3" key="1">
    <citation type="submission" date="2018-10" db="EMBL/GenBank/DDBJ databases">
        <title>Genomic Encyclopedia of Archaeal and Bacterial Type Strains, Phase II (KMG-II): from individual species to whole genera.</title>
        <authorList>
            <person name="Goeker M."/>
        </authorList>
    </citation>
    <scope>NUCLEOTIDE SEQUENCE [LARGE SCALE GENOMIC DNA]</scope>
    <source>
        <strain evidence="1 3">DSM 19624</strain>
    </source>
</reference>
<dbReference type="EMBL" id="SOPX01000001">
    <property type="protein sequence ID" value="TFB33444.1"/>
    <property type="molecule type" value="Genomic_DNA"/>
</dbReference>
<evidence type="ECO:0000313" key="2">
    <source>
        <dbReference type="EMBL" id="TFB33444.1"/>
    </source>
</evidence>
<protein>
    <submittedName>
        <fullName evidence="1">Uncharacterized protein</fullName>
    </submittedName>
</protein>
<comment type="caution">
    <text evidence="1">The sequence shown here is derived from an EMBL/GenBank/DDBJ whole genome shotgun (WGS) entry which is preliminary data.</text>
</comment>
<proteinExistence type="predicted"/>
<name>A0A497Y493_9SPHI</name>
<evidence type="ECO:0000313" key="4">
    <source>
        <dbReference type="Proteomes" id="UP000297429"/>
    </source>
</evidence>
<dbReference type="Proteomes" id="UP000297429">
    <property type="component" value="Unassembled WGS sequence"/>
</dbReference>
<dbReference type="AlphaFoldDB" id="A0A497Y493"/>
<evidence type="ECO:0000313" key="3">
    <source>
        <dbReference type="Proteomes" id="UP000273898"/>
    </source>
</evidence>
<keyword evidence="4" id="KW-1185">Reference proteome</keyword>
<accession>A0A497Y493</accession>
<dbReference type="RefSeq" id="WP_121284092.1">
    <property type="nucleotide sequence ID" value="NZ_RCCK01000011.1"/>
</dbReference>
<evidence type="ECO:0000313" key="1">
    <source>
        <dbReference type="EMBL" id="RLJ77334.1"/>
    </source>
</evidence>
<gene>
    <name evidence="1" type="ORF">BCL90_2419</name>
    <name evidence="2" type="ORF">E3V97_05195</name>
</gene>
<organism evidence="1 3">
    <name type="scientific">Pedobacter alluvionis</name>
    <dbReference type="NCBI Taxonomy" id="475253"/>
    <lineage>
        <taxon>Bacteria</taxon>
        <taxon>Pseudomonadati</taxon>
        <taxon>Bacteroidota</taxon>
        <taxon>Sphingobacteriia</taxon>
        <taxon>Sphingobacteriales</taxon>
        <taxon>Sphingobacteriaceae</taxon>
        <taxon>Pedobacter</taxon>
    </lineage>
</organism>
<dbReference type="OrthoDB" id="9970585at2"/>
<sequence length="119" mass="13374">MEKKLPLALLDLDNLKSLKIELKGTDALAIQQTVKMVITELKKYTGGGSDRLLAASLEAILKKNESQTDLLELDGKEIIDMRHGLYHAMRMLDDKETDDDTKLADQIEIIFDKVEMISA</sequence>
<reference evidence="2 4" key="2">
    <citation type="submission" date="2019-03" db="EMBL/GenBank/DDBJ databases">
        <authorList>
            <person name="He R.-H."/>
        </authorList>
    </citation>
    <scope>NUCLEOTIDE SEQUENCE [LARGE SCALE GENOMIC DNA]</scope>
    <source>
        <strain evidence="2 4">DSM 19624</strain>
    </source>
</reference>
<dbReference type="EMBL" id="RCCK01000011">
    <property type="protein sequence ID" value="RLJ77334.1"/>
    <property type="molecule type" value="Genomic_DNA"/>
</dbReference>